<proteinExistence type="predicted"/>
<name>A0A9W6V5S2_9ACTN</name>
<dbReference type="Proteomes" id="UP001165041">
    <property type="component" value="Unassembled WGS sequence"/>
</dbReference>
<comment type="caution">
    <text evidence="1">The sequence shown here is derived from an EMBL/GenBank/DDBJ whole genome shotgun (WGS) entry which is preliminary data.</text>
</comment>
<organism evidence="1 2">
    <name type="scientific">Kitasatospora phosalacinea</name>
    <dbReference type="NCBI Taxonomy" id="2065"/>
    <lineage>
        <taxon>Bacteria</taxon>
        <taxon>Bacillati</taxon>
        <taxon>Actinomycetota</taxon>
        <taxon>Actinomycetes</taxon>
        <taxon>Kitasatosporales</taxon>
        <taxon>Streptomycetaceae</taxon>
        <taxon>Kitasatospora</taxon>
    </lineage>
</organism>
<evidence type="ECO:0000313" key="2">
    <source>
        <dbReference type="Proteomes" id="UP001165041"/>
    </source>
</evidence>
<accession>A0A9W6V5S2</accession>
<dbReference type="AlphaFoldDB" id="A0A9W6V5S2"/>
<gene>
    <name evidence="1" type="ORF">Kpho02_58160</name>
</gene>
<reference evidence="1" key="1">
    <citation type="submission" date="2023-02" db="EMBL/GenBank/DDBJ databases">
        <title>Kitasatospora phosalacinea NBRC 14627.</title>
        <authorList>
            <person name="Ichikawa N."/>
            <person name="Sato H."/>
            <person name="Tonouchi N."/>
        </authorList>
    </citation>
    <scope>NUCLEOTIDE SEQUENCE</scope>
    <source>
        <strain evidence="1">NBRC 14627</strain>
    </source>
</reference>
<sequence>MANEYAASDAFKNRCTNAARRLQSCISYSIERISSDESRADRKENTLDVWLREGPQKPDVVVSLSGLYSVRPWEPALVPVFIDGISLIHLPESPAPWPAEAVARLERSDDLPELVWLRITGPLEVDAVASIVTVYQAQSDDAASVLPWQSEGVEQAQTAAENLGGTGQPGLYGLRCHS</sequence>
<dbReference type="EMBL" id="BSSA01000025">
    <property type="protein sequence ID" value="GLW73517.1"/>
    <property type="molecule type" value="Genomic_DNA"/>
</dbReference>
<evidence type="ECO:0000313" key="1">
    <source>
        <dbReference type="EMBL" id="GLW73517.1"/>
    </source>
</evidence>
<dbReference type="RefSeq" id="WP_285739160.1">
    <property type="nucleotide sequence ID" value="NZ_BSSA01000025.1"/>
</dbReference>
<protein>
    <submittedName>
        <fullName evidence="1">Uncharacterized protein</fullName>
    </submittedName>
</protein>